<protein>
    <submittedName>
        <fullName evidence="3">Glycosyltransferase family 2 protein</fullName>
    </submittedName>
</protein>
<name>A0A7G3G8I7_9NEIS</name>
<evidence type="ECO:0000259" key="2">
    <source>
        <dbReference type="Pfam" id="PF00535"/>
    </source>
</evidence>
<gene>
    <name evidence="3" type="ORF">C1H71_08385</name>
</gene>
<dbReference type="SUPFAM" id="SSF53448">
    <property type="entry name" value="Nucleotide-diphospho-sugar transferases"/>
    <property type="match status" value="1"/>
</dbReference>
<dbReference type="AlphaFoldDB" id="A0A7G3G8I7"/>
<keyword evidence="3" id="KW-0808">Transferase</keyword>
<evidence type="ECO:0000256" key="1">
    <source>
        <dbReference type="ARBA" id="ARBA00038494"/>
    </source>
</evidence>
<evidence type="ECO:0000313" key="4">
    <source>
        <dbReference type="Proteomes" id="UP000515917"/>
    </source>
</evidence>
<sequence length="253" mass="28510">MLKISGLIITFNEAHNIVACLRSMKQVCDDIVVVDSCSSDNTVELARQEGATVISQPFLGDGPQRSVGLPHCLHDWVLNLDADERLEDDLVAYLKNTDLSQQKVNAIETRRRNYIGNQTTRFAGQYPDYVRRIFNKTQADFSPVAAHTKIQSNSLKKIPAHITHYSYKDYPDIFKRACLYGTWQAQTIAKTNKKIGPLTPGFHCLFSFLKHYVIKLGFLAGHDGLAISLGKAIASYIKYAHAIELRRAREKNL</sequence>
<organism evidence="3 4">
    <name type="scientific">Iodobacter fluviatilis</name>
    <dbReference type="NCBI Taxonomy" id="537"/>
    <lineage>
        <taxon>Bacteria</taxon>
        <taxon>Pseudomonadati</taxon>
        <taxon>Pseudomonadota</taxon>
        <taxon>Betaproteobacteria</taxon>
        <taxon>Neisseriales</taxon>
        <taxon>Chitinibacteraceae</taxon>
        <taxon>Iodobacter</taxon>
    </lineage>
</organism>
<dbReference type="RefSeq" id="WP_130106135.1">
    <property type="nucleotide sequence ID" value="NZ_CP025781.1"/>
</dbReference>
<dbReference type="EMBL" id="CP025781">
    <property type="protein sequence ID" value="QBC43556.1"/>
    <property type="molecule type" value="Genomic_DNA"/>
</dbReference>
<dbReference type="Pfam" id="PF00535">
    <property type="entry name" value="Glycos_transf_2"/>
    <property type="match status" value="1"/>
</dbReference>
<dbReference type="CDD" id="cd02511">
    <property type="entry name" value="Beta4Glucosyltransferase"/>
    <property type="match status" value="1"/>
</dbReference>
<reference evidence="3 4" key="1">
    <citation type="submission" date="2018-01" db="EMBL/GenBank/DDBJ databases">
        <title>Genome sequence of Iodobacter sp. strain PCH194 isolated from Indian Trans-Himalaya.</title>
        <authorList>
            <person name="Kumar V."/>
            <person name="Thakur V."/>
            <person name="Kumar S."/>
            <person name="Singh D."/>
        </authorList>
    </citation>
    <scope>NUCLEOTIDE SEQUENCE [LARGE SCALE GENOMIC DNA]</scope>
    <source>
        <strain evidence="3 4">PCH194</strain>
    </source>
</reference>
<comment type="similarity">
    <text evidence="1">Belongs to the glycosyltransferase 2 family. WaaE/KdtX subfamily.</text>
</comment>
<feature type="domain" description="Glycosyltransferase 2-like" evidence="2">
    <location>
        <begin position="7"/>
        <end position="154"/>
    </location>
</feature>
<accession>A0A7G3G8I7</accession>
<keyword evidence="4" id="KW-1185">Reference proteome</keyword>
<dbReference type="GO" id="GO:0016740">
    <property type="term" value="F:transferase activity"/>
    <property type="evidence" value="ECO:0007669"/>
    <property type="project" value="UniProtKB-KW"/>
</dbReference>
<proteinExistence type="inferred from homology"/>
<dbReference type="InterPro" id="IPR029044">
    <property type="entry name" value="Nucleotide-diphossugar_trans"/>
</dbReference>
<dbReference type="KEGG" id="ifl:C1H71_08385"/>
<dbReference type="Gene3D" id="3.90.550.10">
    <property type="entry name" value="Spore Coat Polysaccharide Biosynthesis Protein SpsA, Chain A"/>
    <property type="match status" value="1"/>
</dbReference>
<dbReference type="Proteomes" id="UP000515917">
    <property type="component" value="Chromosome"/>
</dbReference>
<dbReference type="PANTHER" id="PTHR43630">
    <property type="entry name" value="POLY-BETA-1,6-N-ACETYL-D-GLUCOSAMINE SYNTHASE"/>
    <property type="match status" value="1"/>
</dbReference>
<dbReference type="PANTHER" id="PTHR43630:SF2">
    <property type="entry name" value="GLYCOSYLTRANSFERASE"/>
    <property type="match status" value="1"/>
</dbReference>
<dbReference type="InterPro" id="IPR001173">
    <property type="entry name" value="Glyco_trans_2-like"/>
</dbReference>
<evidence type="ECO:0000313" key="3">
    <source>
        <dbReference type="EMBL" id="QBC43556.1"/>
    </source>
</evidence>